<evidence type="ECO:0000256" key="1">
    <source>
        <dbReference type="SAM" id="Phobius"/>
    </source>
</evidence>
<comment type="caution">
    <text evidence="2">The sequence shown here is derived from an EMBL/GenBank/DDBJ whole genome shotgun (WGS) entry which is preliminary data.</text>
</comment>
<gene>
    <name evidence="2" type="ORF">DVH24_020488</name>
</gene>
<evidence type="ECO:0000313" key="2">
    <source>
        <dbReference type="EMBL" id="RXH91465.1"/>
    </source>
</evidence>
<organism evidence="2 3">
    <name type="scientific">Malus domestica</name>
    <name type="common">Apple</name>
    <name type="synonym">Pyrus malus</name>
    <dbReference type="NCBI Taxonomy" id="3750"/>
    <lineage>
        <taxon>Eukaryota</taxon>
        <taxon>Viridiplantae</taxon>
        <taxon>Streptophyta</taxon>
        <taxon>Embryophyta</taxon>
        <taxon>Tracheophyta</taxon>
        <taxon>Spermatophyta</taxon>
        <taxon>Magnoliopsida</taxon>
        <taxon>eudicotyledons</taxon>
        <taxon>Gunneridae</taxon>
        <taxon>Pentapetalae</taxon>
        <taxon>rosids</taxon>
        <taxon>fabids</taxon>
        <taxon>Rosales</taxon>
        <taxon>Rosaceae</taxon>
        <taxon>Amygdaloideae</taxon>
        <taxon>Maleae</taxon>
        <taxon>Malus</taxon>
    </lineage>
</organism>
<proteinExistence type="predicted"/>
<accession>A0A498J9G2</accession>
<keyword evidence="1" id="KW-1133">Transmembrane helix</keyword>
<dbReference type="AlphaFoldDB" id="A0A498J9G2"/>
<dbReference type="Proteomes" id="UP000290289">
    <property type="component" value="Chromosome 8"/>
</dbReference>
<sequence>MTVVETQITESLPRTPGTKTAKVLDWDDSSLGSPTMKMGYVLNISNLLWIFCLNKFCSEDRKRLAIWLTSNNIDIVPNLVITICIILQVWGFITKCLGNS</sequence>
<keyword evidence="3" id="KW-1185">Reference proteome</keyword>
<feature type="transmembrane region" description="Helical" evidence="1">
    <location>
        <begin position="75"/>
        <end position="93"/>
    </location>
</feature>
<keyword evidence="1" id="KW-0812">Transmembrane</keyword>
<evidence type="ECO:0000313" key="3">
    <source>
        <dbReference type="Proteomes" id="UP000290289"/>
    </source>
</evidence>
<keyword evidence="1" id="KW-0472">Membrane</keyword>
<dbReference type="EMBL" id="RDQH01000334">
    <property type="protein sequence ID" value="RXH91465.1"/>
    <property type="molecule type" value="Genomic_DNA"/>
</dbReference>
<reference evidence="2 3" key="1">
    <citation type="submission" date="2018-10" db="EMBL/GenBank/DDBJ databases">
        <title>A high-quality apple genome assembly.</title>
        <authorList>
            <person name="Hu J."/>
        </authorList>
    </citation>
    <scope>NUCLEOTIDE SEQUENCE [LARGE SCALE GENOMIC DNA]</scope>
    <source>
        <strain evidence="3">cv. HFTH1</strain>
        <tissue evidence="2">Young leaf</tissue>
    </source>
</reference>
<protein>
    <submittedName>
        <fullName evidence="2">Uncharacterized protein</fullName>
    </submittedName>
</protein>
<name>A0A498J9G2_MALDO</name>